<evidence type="ECO:0000313" key="2">
    <source>
        <dbReference type="Proteomes" id="UP001152484"/>
    </source>
</evidence>
<gene>
    <name evidence="1" type="ORF">CEURO_LOCUS4064</name>
</gene>
<sequence>MMMLPQFPRHGREDGAIDHVPSNSVITTVNWDRDVHSLDHDDVQMLGSSIFAMGGVYISYRLLLPRGRVALSSVKHCNPKWEVNFGRGVAAADLSQLHWDGGITLLVDFKSFLYFSINNNCNFFLLQWGQGQGVWSNQG</sequence>
<reference evidence="1" key="1">
    <citation type="submission" date="2022-07" db="EMBL/GenBank/DDBJ databases">
        <authorList>
            <person name="Macas J."/>
            <person name="Novak P."/>
            <person name="Neumann P."/>
        </authorList>
    </citation>
    <scope>NUCLEOTIDE SEQUENCE</scope>
</reference>
<comment type="caution">
    <text evidence="1">The sequence shown here is derived from an EMBL/GenBank/DDBJ whole genome shotgun (WGS) entry which is preliminary data.</text>
</comment>
<protein>
    <submittedName>
        <fullName evidence="1">Uncharacterized protein</fullName>
    </submittedName>
</protein>
<name>A0A9P0YQA8_CUSEU</name>
<dbReference type="Proteomes" id="UP001152484">
    <property type="component" value="Unassembled WGS sequence"/>
</dbReference>
<dbReference type="EMBL" id="CAMAPE010000008">
    <property type="protein sequence ID" value="CAH9071789.1"/>
    <property type="molecule type" value="Genomic_DNA"/>
</dbReference>
<proteinExistence type="predicted"/>
<dbReference type="AlphaFoldDB" id="A0A9P0YQA8"/>
<evidence type="ECO:0000313" key="1">
    <source>
        <dbReference type="EMBL" id="CAH9071789.1"/>
    </source>
</evidence>
<accession>A0A9P0YQA8</accession>
<organism evidence="1 2">
    <name type="scientific">Cuscuta europaea</name>
    <name type="common">European dodder</name>
    <dbReference type="NCBI Taxonomy" id="41803"/>
    <lineage>
        <taxon>Eukaryota</taxon>
        <taxon>Viridiplantae</taxon>
        <taxon>Streptophyta</taxon>
        <taxon>Embryophyta</taxon>
        <taxon>Tracheophyta</taxon>
        <taxon>Spermatophyta</taxon>
        <taxon>Magnoliopsida</taxon>
        <taxon>eudicotyledons</taxon>
        <taxon>Gunneridae</taxon>
        <taxon>Pentapetalae</taxon>
        <taxon>asterids</taxon>
        <taxon>lamiids</taxon>
        <taxon>Solanales</taxon>
        <taxon>Convolvulaceae</taxon>
        <taxon>Cuscuteae</taxon>
        <taxon>Cuscuta</taxon>
        <taxon>Cuscuta subgen. Cuscuta</taxon>
    </lineage>
</organism>
<keyword evidence="2" id="KW-1185">Reference proteome</keyword>